<protein>
    <recommendedName>
        <fullName evidence="3">Transmembrane protein</fullName>
    </recommendedName>
</protein>
<feature type="transmembrane region" description="Helical" evidence="1">
    <location>
        <begin position="21"/>
        <end position="44"/>
    </location>
</feature>
<keyword evidence="1" id="KW-0812">Transmembrane</keyword>
<evidence type="ECO:0000256" key="1">
    <source>
        <dbReference type="SAM" id="Phobius"/>
    </source>
</evidence>
<keyword evidence="1" id="KW-0472">Membrane</keyword>
<feature type="transmembrane region" description="Helical" evidence="1">
    <location>
        <begin position="64"/>
        <end position="86"/>
    </location>
</feature>
<evidence type="ECO:0000313" key="2">
    <source>
        <dbReference type="EMBL" id="KKM94781.1"/>
    </source>
</evidence>
<keyword evidence="1" id="KW-1133">Transmembrane helix</keyword>
<organism evidence="2">
    <name type="scientific">marine sediment metagenome</name>
    <dbReference type="NCBI Taxonomy" id="412755"/>
    <lineage>
        <taxon>unclassified sequences</taxon>
        <taxon>metagenomes</taxon>
        <taxon>ecological metagenomes</taxon>
    </lineage>
</organism>
<proteinExistence type="predicted"/>
<evidence type="ECO:0008006" key="3">
    <source>
        <dbReference type="Google" id="ProtNLM"/>
    </source>
</evidence>
<comment type="caution">
    <text evidence="2">The sequence shown here is derived from an EMBL/GenBank/DDBJ whole genome shotgun (WGS) entry which is preliminary data.</text>
</comment>
<name>A0A0F9M664_9ZZZZ</name>
<accession>A0A0F9M664</accession>
<dbReference type="AlphaFoldDB" id="A0A0F9M664"/>
<reference evidence="2" key="1">
    <citation type="journal article" date="2015" name="Nature">
        <title>Complex archaea that bridge the gap between prokaryotes and eukaryotes.</title>
        <authorList>
            <person name="Spang A."/>
            <person name="Saw J.H."/>
            <person name="Jorgensen S.L."/>
            <person name="Zaremba-Niedzwiedzka K."/>
            <person name="Martijn J."/>
            <person name="Lind A.E."/>
            <person name="van Eijk R."/>
            <person name="Schleper C."/>
            <person name="Guy L."/>
            <person name="Ettema T.J."/>
        </authorList>
    </citation>
    <scope>NUCLEOTIDE SEQUENCE</scope>
</reference>
<sequence length="107" mass="12856">MIKTLSIPYLLRISIWDYTMWQIGFSIRILCFSFHIGSYVGLGWSCCPNLEKWQIYFPIHLKRILIIFTFGLDKVLFIGWKLTRLLKKMNPEGRRKFREKLKSLLNL</sequence>
<dbReference type="EMBL" id="LAZR01006095">
    <property type="protein sequence ID" value="KKM94781.1"/>
    <property type="molecule type" value="Genomic_DNA"/>
</dbReference>
<gene>
    <name evidence="2" type="ORF">LCGC14_1194930</name>
</gene>